<reference evidence="2 3" key="1">
    <citation type="submission" date="2019-06" db="EMBL/GenBank/DDBJ databases">
        <authorList>
            <person name="Broberg M."/>
        </authorList>
    </citation>
    <scope>NUCLEOTIDE SEQUENCE [LARGE SCALE GENOMIC DNA]</scope>
</reference>
<name>A0ABY6UNU3_BIOOC</name>
<evidence type="ECO:0000313" key="2">
    <source>
        <dbReference type="EMBL" id="VUC32875.1"/>
    </source>
</evidence>
<gene>
    <name evidence="2" type="ORF">CLO192961_LOCUS329123</name>
</gene>
<dbReference type="EMBL" id="CABFNS010000851">
    <property type="protein sequence ID" value="VUC32875.1"/>
    <property type="molecule type" value="Genomic_DNA"/>
</dbReference>
<feature type="compositionally biased region" description="Low complexity" evidence="1">
    <location>
        <begin position="13"/>
        <end position="30"/>
    </location>
</feature>
<keyword evidence="3" id="KW-1185">Reference proteome</keyword>
<comment type="caution">
    <text evidence="2">The sequence shown here is derived from an EMBL/GenBank/DDBJ whole genome shotgun (WGS) entry which is preliminary data.</text>
</comment>
<protein>
    <submittedName>
        <fullName evidence="2">Uncharacterized protein</fullName>
    </submittedName>
</protein>
<feature type="compositionally biased region" description="Polar residues" evidence="1">
    <location>
        <begin position="99"/>
        <end position="108"/>
    </location>
</feature>
<organism evidence="2 3">
    <name type="scientific">Bionectria ochroleuca</name>
    <name type="common">Gliocladium roseum</name>
    <dbReference type="NCBI Taxonomy" id="29856"/>
    <lineage>
        <taxon>Eukaryota</taxon>
        <taxon>Fungi</taxon>
        <taxon>Dikarya</taxon>
        <taxon>Ascomycota</taxon>
        <taxon>Pezizomycotina</taxon>
        <taxon>Sordariomycetes</taxon>
        <taxon>Hypocreomycetidae</taxon>
        <taxon>Hypocreales</taxon>
        <taxon>Bionectriaceae</taxon>
        <taxon>Clonostachys</taxon>
    </lineage>
</organism>
<accession>A0ABY6UNU3</accession>
<dbReference type="Proteomes" id="UP000766486">
    <property type="component" value="Unassembled WGS sequence"/>
</dbReference>
<feature type="region of interest" description="Disordered" evidence="1">
    <location>
        <begin position="13"/>
        <end position="108"/>
    </location>
</feature>
<evidence type="ECO:0000313" key="3">
    <source>
        <dbReference type="Proteomes" id="UP000766486"/>
    </source>
</evidence>
<sequence>MRSWFQTALGALRPAAATPAGPARRVAPPGFYDSPPPAYSSPGGSVPEHSWPPSLGDADEPSPPGAFDDPPEMDIDDSIFGSGVGGETLVGSDFPGPSQKLNGGYSQA</sequence>
<proteinExistence type="predicted"/>
<evidence type="ECO:0000256" key="1">
    <source>
        <dbReference type="SAM" id="MobiDB-lite"/>
    </source>
</evidence>